<dbReference type="EMBL" id="JABCIY010000252">
    <property type="protein sequence ID" value="KAF7186468.1"/>
    <property type="molecule type" value="Genomic_DNA"/>
</dbReference>
<gene>
    <name evidence="2" type="ORF">HII31_12170</name>
</gene>
<evidence type="ECO:0000313" key="3">
    <source>
        <dbReference type="Proteomes" id="UP000660729"/>
    </source>
</evidence>
<feature type="non-terminal residue" evidence="2">
    <location>
        <position position="1"/>
    </location>
</feature>
<feature type="region of interest" description="Disordered" evidence="1">
    <location>
        <begin position="296"/>
        <end position="398"/>
    </location>
</feature>
<dbReference type="PANTHER" id="PTHR38703">
    <property type="entry name" value="CHROMOSOME 8, WHOLE GENOME SHOTGUN SEQUENCE"/>
    <property type="match status" value="1"/>
</dbReference>
<protein>
    <recommendedName>
        <fullName evidence="4">Allergen</fullName>
    </recommendedName>
</protein>
<name>A0A8H6R8I4_9PEZI</name>
<feature type="compositionally biased region" description="Basic residues" evidence="1">
    <location>
        <begin position="374"/>
        <end position="387"/>
    </location>
</feature>
<keyword evidence="3" id="KW-1185">Reference proteome</keyword>
<feature type="compositionally biased region" description="Low complexity" evidence="1">
    <location>
        <begin position="296"/>
        <end position="342"/>
    </location>
</feature>
<feature type="compositionally biased region" description="Basic and acidic residues" evidence="1">
    <location>
        <begin position="1"/>
        <end position="26"/>
    </location>
</feature>
<sequence>MEDARSAVESHLAKAGHHDTTVHEKVAPAVTRETITRTEHEEVTTAVDQEIHQDHYHVSVQPITEEEYREEQHHHTLLPVEQENFEHDDPAEVQSVLAEVASQFQNEVKNVTAEKTTSTLPDIEGVHVHHHVFETIQPVITKQTFEPHVYHVVRQRHQIHHNRAIHHAPSTLPALTLAEFLKNGGVLNGREERYDAFEGEPRSVGEPLSVGAPASAAEPAKPPQPTPVEAPAKPSQLDRVATLKSAAPPRRSPTAPPERAPTVSFESAPTALTRVPTAPLSRAQTDAFNIPQSAERVPTRVQTVPPVERAPTAPAAPTERAPTVPLEQIPTASAATPAVESSPPEPVPAPPVRIGTADAASHPLMNPSTALPQHHYRNPARRSRRPAGARSPSGHGDE</sequence>
<dbReference type="AlphaFoldDB" id="A0A8H6R8I4"/>
<evidence type="ECO:0008006" key="4">
    <source>
        <dbReference type="Google" id="ProtNLM"/>
    </source>
</evidence>
<evidence type="ECO:0000256" key="1">
    <source>
        <dbReference type="SAM" id="MobiDB-lite"/>
    </source>
</evidence>
<proteinExistence type="predicted"/>
<feature type="compositionally biased region" description="Low complexity" evidence="1">
    <location>
        <begin position="388"/>
        <end position="398"/>
    </location>
</feature>
<dbReference type="PANTHER" id="PTHR38703:SF1">
    <property type="entry name" value="ALLERGEN"/>
    <property type="match status" value="1"/>
</dbReference>
<dbReference type="OrthoDB" id="2118965at2759"/>
<feature type="region of interest" description="Disordered" evidence="1">
    <location>
        <begin position="199"/>
        <end position="268"/>
    </location>
</feature>
<evidence type="ECO:0000313" key="2">
    <source>
        <dbReference type="EMBL" id="KAF7186468.1"/>
    </source>
</evidence>
<feature type="region of interest" description="Disordered" evidence="1">
    <location>
        <begin position="1"/>
        <end position="40"/>
    </location>
</feature>
<organism evidence="2 3">
    <name type="scientific">Pseudocercospora fuligena</name>
    <dbReference type="NCBI Taxonomy" id="685502"/>
    <lineage>
        <taxon>Eukaryota</taxon>
        <taxon>Fungi</taxon>
        <taxon>Dikarya</taxon>
        <taxon>Ascomycota</taxon>
        <taxon>Pezizomycotina</taxon>
        <taxon>Dothideomycetes</taxon>
        <taxon>Dothideomycetidae</taxon>
        <taxon>Mycosphaerellales</taxon>
        <taxon>Mycosphaerellaceae</taxon>
        <taxon>Pseudocercospora</taxon>
    </lineage>
</organism>
<dbReference type="Proteomes" id="UP000660729">
    <property type="component" value="Unassembled WGS sequence"/>
</dbReference>
<comment type="caution">
    <text evidence="2">The sequence shown here is derived from an EMBL/GenBank/DDBJ whole genome shotgun (WGS) entry which is preliminary data.</text>
</comment>
<reference evidence="2" key="1">
    <citation type="submission" date="2020-04" db="EMBL/GenBank/DDBJ databases">
        <title>Draft genome resource of the tomato pathogen Pseudocercospora fuligena.</title>
        <authorList>
            <person name="Zaccaron A."/>
        </authorList>
    </citation>
    <scope>NUCLEOTIDE SEQUENCE</scope>
    <source>
        <strain evidence="2">PF001</strain>
    </source>
</reference>
<feature type="compositionally biased region" description="Pro residues" evidence="1">
    <location>
        <begin position="250"/>
        <end position="259"/>
    </location>
</feature>
<accession>A0A8H6R8I4</accession>